<evidence type="ECO:0000256" key="1">
    <source>
        <dbReference type="ARBA" id="ARBA00004651"/>
    </source>
</evidence>
<dbReference type="Proteomes" id="UP000787672">
    <property type="component" value="Unassembled WGS sequence"/>
</dbReference>
<evidence type="ECO:0000259" key="10">
    <source>
        <dbReference type="Pfam" id="PF03553"/>
    </source>
</evidence>
<feature type="transmembrane region" description="Helical" evidence="9">
    <location>
        <begin position="237"/>
        <end position="256"/>
    </location>
</feature>
<keyword evidence="2" id="KW-0813">Transport</keyword>
<dbReference type="InterPro" id="IPR018461">
    <property type="entry name" value="Na/H_Antiport_NhaC-like_C"/>
</dbReference>
<accession>A0ABS6F4X7</accession>
<feature type="transmembrane region" description="Helical" evidence="9">
    <location>
        <begin position="392"/>
        <end position="413"/>
    </location>
</feature>
<evidence type="ECO:0000256" key="4">
    <source>
        <dbReference type="ARBA" id="ARBA00022475"/>
    </source>
</evidence>
<evidence type="ECO:0000256" key="6">
    <source>
        <dbReference type="ARBA" id="ARBA00022989"/>
    </source>
</evidence>
<keyword evidence="5 9" id="KW-0812">Transmembrane</keyword>
<feature type="transmembrane region" description="Helical" evidence="9">
    <location>
        <begin position="149"/>
        <end position="173"/>
    </location>
</feature>
<evidence type="ECO:0000256" key="5">
    <source>
        <dbReference type="ARBA" id="ARBA00022692"/>
    </source>
</evidence>
<evidence type="ECO:0000256" key="3">
    <source>
        <dbReference type="ARBA" id="ARBA00022449"/>
    </source>
</evidence>
<keyword evidence="7 9" id="KW-0472">Membrane</keyword>
<dbReference type="PANTHER" id="PTHR33451">
    <property type="entry name" value="MALATE-2H(+)/NA(+)-LACTATE ANTIPORTER"/>
    <property type="match status" value="1"/>
</dbReference>
<name>A0ABS6F4X7_9FIRM</name>
<reference evidence="11 12" key="1">
    <citation type="submission" date="2021-06" db="EMBL/GenBank/DDBJ databases">
        <authorList>
            <person name="Sun Q."/>
            <person name="Li D."/>
        </authorList>
    </citation>
    <scope>NUCLEOTIDE SEQUENCE [LARGE SCALE GENOMIC DNA]</scope>
    <source>
        <strain evidence="11 12">MSJ-2</strain>
    </source>
</reference>
<evidence type="ECO:0000256" key="7">
    <source>
        <dbReference type="ARBA" id="ARBA00023136"/>
    </source>
</evidence>
<dbReference type="RefSeq" id="WP_216557011.1">
    <property type="nucleotide sequence ID" value="NZ_JAHLQN010000001.1"/>
</dbReference>
<evidence type="ECO:0000313" key="12">
    <source>
        <dbReference type="Proteomes" id="UP000787672"/>
    </source>
</evidence>
<evidence type="ECO:0000256" key="9">
    <source>
        <dbReference type="SAM" id="Phobius"/>
    </source>
</evidence>
<dbReference type="PANTHER" id="PTHR33451:SF5">
    <property type="entry name" value="NA+_H+ ANTIPORTER"/>
    <property type="match status" value="1"/>
</dbReference>
<dbReference type="InterPro" id="IPR052180">
    <property type="entry name" value="NhaC_Na-H+_Antiporter"/>
</dbReference>
<organism evidence="11 12">
    <name type="scientific">Dysosmobacter acutus</name>
    <dbReference type="NCBI Taxonomy" id="2841504"/>
    <lineage>
        <taxon>Bacteria</taxon>
        <taxon>Bacillati</taxon>
        <taxon>Bacillota</taxon>
        <taxon>Clostridia</taxon>
        <taxon>Eubacteriales</taxon>
        <taxon>Oscillospiraceae</taxon>
        <taxon>Dysosmobacter</taxon>
    </lineage>
</organism>
<evidence type="ECO:0000256" key="2">
    <source>
        <dbReference type="ARBA" id="ARBA00022448"/>
    </source>
</evidence>
<keyword evidence="6 9" id="KW-1133">Transmembrane helix</keyword>
<feature type="transmembrane region" description="Helical" evidence="9">
    <location>
        <begin position="294"/>
        <end position="319"/>
    </location>
</feature>
<protein>
    <recommendedName>
        <fullName evidence="10">Na+/H+ antiporter NhaC-like C-terminal domain-containing protein</fullName>
    </recommendedName>
</protein>
<evidence type="ECO:0000256" key="8">
    <source>
        <dbReference type="ARBA" id="ARBA00038435"/>
    </source>
</evidence>
<feature type="transmembrane region" description="Helical" evidence="9">
    <location>
        <begin position="205"/>
        <end position="225"/>
    </location>
</feature>
<feature type="transmembrane region" description="Helical" evidence="9">
    <location>
        <begin position="262"/>
        <end position="282"/>
    </location>
</feature>
<comment type="subcellular location">
    <subcellularLocation>
        <location evidence="1">Cell membrane</location>
        <topology evidence="1">Multi-pass membrane protein</topology>
    </subcellularLocation>
</comment>
<gene>
    <name evidence="11" type="ORF">KQI82_00180</name>
</gene>
<evidence type="ECO:0000313" key="11">
    <source>
        <dbReference type="EMBL" id="MBU5625351.1"/>
    </source>
</evidence>
<comment type="caution">
    <text evidence="11">The sequence shown here is derived from an EMBL/GenBank/DDBJ whole genome shotgun (WGS) entry which is preliminary data.</text>
</comment>
<keyword evidence="12" id="KW-1185">Reference proteome</keyword>
<feature type="domain" description="Na+/H+ antiporter NhaC-like C-terminal" evidence="10">
    <location>
        <begin position="30"/>
        <end position="222"/>
    </location>
</feature>
<feature type="transmembrane region" description="Helical" evidence="9">
    <location>
        <begin position="44"/>
        <end position="61"/>
    </location>
</feature>
<dbReference type="EMBL" id="JAHLQN010000001">
    <property type="protein sequence ID" value="MBU5625351.1"/>
    <property type="molecule type" value="Genomic_DNA"/>
</dbReference>
<sequence length="470" mass="49463">MAGFDTNGGKKLLFHGGNFGAFIPLIVMGISIVGLFSTGNTSTNAFWIAGFAAICAAFLLMKDKREFTEVIIRGLSSSMCATMLSIFLFVGIFAKILTIGGLPNGILWFSQLIGASGKFFPLAIFLIGCLLATATGTSVGTINTIAPVLFPAAVMLGCNPLLVMGAIVGGAYFGDNLAPISDTTIISAVTQETDVPICVKTRLKYSITAGLITCVLFIVFGISTFTPTDSIVTLDAGAAKSLLLLIGPAVLIVMMLRGSKMLSALFTATMISLAVALVSGLLDWQEGVISSSGVVIAGINGMIGLSVYSFLLFILMQMLSESGALDVVVSGIGRHCKTPVSAEFSCIGLVMFTMAFIPKNNCSMVVSGPVVRRILKQQNIARHRGSNLLDGIAVAFGGLLPYGTCMLLTFNLATESGALAEGYNVAQIIPYAFYSWVLIAVLVLSVFIGWGREFEDEAGENIPAPSRKEK</sequence>
<feature type="transmembrane region" description="Helical" evidence="9">
    <location>
        <begin position="122"/>
        <end position="142"/>
    </location>
</feature>
<feature type="transmembrane region" description="Helical" evidence="9">
    <location>
        <begin position="81"/>
        <end position="102"/>
    </location>
</feature>
<feature type="transmembrane region" description="Helical" evidence="9">
    <location>
        <begin position="12"/>
        <end position="38"/>
    </location>
</feature>
<proteinExistence type="inferred from homology"/>
<keyword evidence="3" id="KW-0050">Antiport</keyword>
<comment type="similarity">
    <text evidence="8">Belongs to the NhaC Na(+)/H(+) (TC 2.A.35) antiporter family.</text>
</comment>
<dbReference type="Pfam" id="PF03553">
    <property type="entry name" value="Na_H_antiporter"/>
    <property type="match status" value="1"/>
</dbReference>
<feature type="transmembrane region" description="Helical" evidence="9">
    <location>
        <begin position="433"/>
        <end position="451"/>
    </location>
</feature>
<keyword evidence="4" id="KW-1003">Cell membrane</keyword>